<dbReference type="Pfam" id="PF11716">
    <property type="entry name" value="MDMPI_N"/>
    <property type="match status" value="1"/>
</dbReference>
<name>A0ABU2KPC5_9ACTN</name>
<feature type="domain" description="Mycothiol-dependent maleylpyruvate isomerase metal-binding" evidence="1">
    <location>
        <begin position="2"/>
        <end position="77"/>
    </location>
</feature>
<dbReference type="EMBL" id="JAVREK010000002">
    <property type="protein sequence ID" value="MDT0301061.1"/>
    <property type="molecule type" value="Genomic_DNA"/>
</dbReference>
<accession>A0ABU2KPC5</accession>
<evidence type="ECO:0000313" key="2">
    <source>
        <dbReference type="EMBL" id="MDT0301061.1"/>
    </source>
</evidence>
<dbReference type="GO" id="GO:0016853">
    <property type="term" value="F:isomerase activity"/>
    <property type="evidence" value="ECO:0007669"/>
    <property type="project" value="UniProtKB-KW"/>
</dbReference>
<dbReference type="InterPro" id="IPR034660">
    <property type="entry name" value="DinB/YfiT-like"/>
</dbReference>
<dbReference type="Proteomes" id="UP001183226">
    <property type="component" value="Unassembled WGS sequence"/>
</dbReference>
<dbReference type="SUPFAM" id="SSF109854">
    <property type="entry name" value="DinB/YfiT-like putative metalloenzymes"/>
    <property type="match status" value="1"/>
</dbReference>
<evidence type="ECO:0000259" key="1">
    <source>
        <dbReference type="Pfam" id="PF11716"/>
    </source>
</evidence>
<dbReference type="InterPro" id="IPR024344">
    <property type="entry name" value="MDMPI_metal-binding"/>
</dbReference>
<dbReference type="Gene3D" id="1.20.120.450">
    <property type="entry name" value="dinb family like domain"/>
    <property type="match status" value="1"/>
</dbReference>
<comment type="caution">
    <text evidence="2">The sequence shown here is derived from an EMBL/GenBank/DDBJ whole genome shotgun (WGS) entry which is preliminary data.</text>
</comment>
<proteinExistence type="predicted"/>
<reference evidence="3" key="1">
    <citation type="submission" date="2023-07" db="EMBL/GenBank/DDBJ databases">
        <title>30 novel species of actinomycetes from the DSMZ collection.</title>
        <authorList>
            <person name="Nouioui I."/>
        </authorList>
    </citation>
    <scope>NUCLEOTIDE SEQUENCE [LARGE SCALE GENOMIC DNA]</scope>
    <source>
        <strain evidence="3">DSM 45055</strain>
    </source>
</reference>
<gene>
    <name evidence="2" type="ORF">RM446_02930</name>
</gene>
<evidence type="ECO:0000313" key="3">
    <source>
        <dbReference type="Proteomes" id="UP001183226"/>
    </source>
</evidence>
<organism evidence="2 3">
    <name type="scientific">Streptomonospora wellingtoniae</name>
    <dbReference type="NCBI Taxonomy" id="3075544"/>
    <lineage>
        <taxon>Bacteria</taxon>
        <taxon>Bacillati</taxon>
        <taxon>Actinomycetota</taxon>
        <taxon>Actinomycetes</taxon>
        <taxon>Streptosporangiales</taxon>
        <taxon>Nocardiopsidaceae</taxon>
        <taxon>Streptomonospora</taxon>
    </lineage>
</organism>
<keyword evidence="2" id="KW-0413">Isomerase</keyword>
<protein>
    <submittedName>
        <fullName evidence="2">Maleylpyruvate isomerase N-terminal domain-containing protein</fullName>
    </submittedName>
</protein>
<sequence>MGLSAAEARLPTRCPPWDVAALAAHTAGALVRVADALDGAGPREARVSAAGYYRPDARFSPEVDGRRIADAAETAARGPASRGGCWSAPGAICAPGWRPSPRAAWC</sequence>
<keyword evidence="3" id="KW-1185">Reference proteome</keyword>